<keyword evidence="2" id="KW-0677">Repeat</keyword>
<feature type="signal peptide" evidence="4">
    <location>
        <begin position="1"/>
        <end position="20"/>
    </location>
</feature>
<dbReference type="OrthoDB" id="26525at2759"/>
<evidence type="ECO:0000256" key="3">
    <source>
        <dbReference type="ARBA" id="ARBA00022837"/>
    </source>
</evidence>
<proteinExistence type="predicted"/>
<evidence type="ECO:0000256" key="2">
    <source>
        <dbReference type="ARBA" id="ARBA00022737"/>
    </source>
</evidence>
<dbReference type="Proteomes" id="UP000050741">
    <property type="component" value="Unassembled WGS sequence"/>
</dbReference>
<name>A0A183C339_GLOPA</name>
<dbReference type="PANTHER" id="PTHR45942">
    <property type="entry name" value="PROTEIN PHOSPATASE 3 REGULATORY SUBUNIT B ALPHA ISOFORM TYPE 1"/>
    <property type="match status" value="1"/>
</dbReference>
<evidence type="ECO:0000256" key="1">
    <source>
        <dbReference type="ARBA" id="ARBA00022723"/>
    </source>
</evidence>
<dbReference type="PROSITE" id="PS00018">
    <property type="entry name" value="EF_HAND_1"/>
    <property type="match status" value="2"/>
</dbReference>
<evidence type="ECO:0000259" key="5">
    <source>
        <dbReference type="PROSITE" id="PS50222"/>
    </source>
</evidence>
<keyword evidence="4" id="KW-0732">Signal</keyword>
<dbReference type="AlphaFoldDB" id="A0A183C339"/>
<reference evidence="7" key="2">
    <citation type="submission" date="2016-06" db="UniProtKB">
        <authorList>
            <consortium name="WormBaseParasite"/>
        </authorList>
    </citation>
    <scope>IDENTIFICATION</scope>
</reference>
<keyword evidence="1" id="KW-0479">Metal-binding</keyword>
<dbReference type="SUPFAM" id="SSF47473">
    <property type="entry name" value="EF-hand"/>
    <property type="match status" value="2"/>
</dbReference>
<evidence type="ECO:0000313" key="7">
    <source>
        <dbReference type="WBParaSite" id="GPLIN_000728300"/>
    </source>
</evidence>
<keyword evidence="3" id="KW-0106">Calcium</keyword>
<feature type="domain" description="EF-hand" evidence="5">
    <location>
        <begin position="127"/>
        <end position="162"/>
    </location>
</feature>
<keyword evidence="6" id="KW-1185">Reference proteome</keyword>
<dbReference type="PROSITE" id="PS50222">
    <property type="entry name" value="EF_HAND_2"/>
    <property type="match status" value="2"/>
</dbReference>
<dbReference type="InterPro" id="IPR018247">
    <property type="entry name" value="EF_Hand_1_Ca_BS"/>
</dbReference>
<accession>A0A183C339</accession>
<dbReference type="Pfam" id="PF13499">
    <property type="entry name" value="EF-hand_7"/>
    <property type="match status" value="2"/>
</dbReference>
<evidence type="ECO:0000256" key="4">
    <source>
        <dbReference type="SAM" id="SignalP"/>
    </source>
</evidence>
<feature type="chain" id="PRO_5008146999" evidence="4">
    <location>
        <begin position="21"/>
        <end position="248"/>
    </location>
</feature>
<sequence length="248" mass="27589">MTMLINISAFCLLVLKFSCAIENSDHLMTENVSDFDVIDKDANSLISYAEFQRWHKATMSAEPRESAVLFGTHDKDADGNLTVAEFVPLAFELSRKPDSQTDKVFKKFDANADERLEREELLKGDSVSEEIVDGLFQVADVNADGRISFEEFSSVANALESRVSPNTKNSGIAQSLLAQLDMDKDEGINGTELFEYAHKFGGKESRTETDKVLRSMDLNGDGALSLEELKRLPEELMRVAGIRPLPEN</sequence>
<dbReference type="InterPro" id="IPR011992">
    <property type="entry name" value="EF-hand-dom_pair"/>
</dbReference>
<dbReference type="WBParaSite" id="GPLIN_000728300">
    <property type="protein sequence ID" value="GPLIN_000728300"/>
    <property type="gene ID" value="GPLIN_000728300"/>
</dbReference>
<evidence type="ECO:0000313" key="6">
    <source>
        <dbReference type="Proteomes" id="UP000050741"/>
    </source>
</evidence>
<dbReference type="GO" id="GO:0005509">
    <property type="term" value="F:calcium ion binding"/>
    <property type="evidence" value="ECO:0007669"/>
    <property type="project" value="InterPro"/>
</dbReference>
<organism evidence="6 7">
    <name type="scientific">Globodera pallida</name>
    <name type="common">Potato cyst nematode worm</name>
    <name type="synonym">Heterodera pallida</name>
    <dbReference type="NCBI Taxonomy" id="36090"/>
    <lineage>
        <taxon>Eukaryota</taxon>
        <taxon>Metazoa</taxon>
        <taxon>Ecdysozoa</taxon>
        <taxon>Nematoda</taxon>
        <taxon>Chromadorea</taxon>
        <taxon>Rhabditida</taxon>
        <taxon>Tylenchina</taxon>
        <taxon>Tylenchomorpha</taxon>
        <taxon>Tylenchoidea</taxon>
        <taxon>Heteroderidae</taxon>
        <taxon>Heteroderinae</taxon>
        <taxon>Globodera</taxon>
    </lineage>
</organism>
<dbReference type="Pfam" id="PF13202">
    <property type="entry name" value="EF-hand_5"/>
    <property type="match status" value="1"/>
</dbReference>
<feature type="domain" description="EF-hand" evidence="5">
    <location>
        <begin position="204"/>
        <end position="239"/>
    </location>
</feature>
<reference evidence="6" key="1">
    <citation type="submission" date="2014-05" db="EMBL/GenBank/DDBJ databases">
        <title>The genome and life-stage specific transcriptomes of Globodera pallida elucidate key aspects of plant parasitism by a cyst nematode.</title>
        <authorList>
            <person name="Cotton J.A."/>
            <person name="Lilley C.J."/>
            <person name="Jones L.M."/>
            <person name="Kikuchi T."/>
            <person name="Reid A.J."/>
            <person name="Thorpe P."/>
            <person name="Tsai I.J."/>
            <person name="Beasley H."/>
            <person name="Blok V."/>
            <person name="Cock P.J.A."/>
            <person name="Van den Akker S.E."/>
            <person name="Holroyd N."/>
            <person name="Hunt M."/>
            <person name="Mantelin S."/>
            <person name="Naghra H."/>
            <person name="Pain A."/>
            <person name="Palomares-Rius J.E."/>
            <person name="Zarowiecki M."/>
            <person name="Berriman M."/>
            <person name="Jones J.T."/>
            <person name="Urwin P.E."/>
        </authorList>
    </citation>
    <scope>NUCLEOTIDE SEQUENCE [LARGE SCALE GENOMIC DNA]</scope>
    <source>
        <strain evidence="6">Lindley</strain>
    </source>
</reference>
<dbReference type="SMART" id="SM00054">
    <property type="entry name" value="EFh"/>
    <property type="match status" value="6"/>
</dbReference>
<dbReference type="Gene3D" id="1.10.238.10">
    <property type="entry name" value="EF-hand"/>
    <property type="match status" value="2"/>
</dbReference>
<protein>
    <submittedName>
        <fullName evidence="7">Calmodulin</fullName>
    </submittedName>
</protein>
<dbReference type="InterPro" id="IPR002048">
    <property type="entry name" value="EF_hand_dom"/>
</dbReference>